<gene>
    <name evidence="2" type="ORF">SUNI508_03461</name>
</gene>
<keyword evidence="2" id="KW-0378">Hydrolase</keyword>
<evidence type="ECO:0000313" key="3">
    <source>
        <dbReference type="Proteomes" id="UP001408356"/>
    </source>
</evidence>
<dbReference type="CDD" id="cd01823">
    <property type="entry name" value="SEST_like"/>
    <property type="match status" value="1"/>
</dbReference>
<name>A0ABR2VCC6_9PEZI</name>
<evidence type="ECO:0000313" key="2">
    <source>
        <dbReference type="EMBL" id="KAK9424585.1"/>
    </source>
</evidence>
<comment type="caution">
    <text evidence="2">The sequence shown here is derived from an EMBL/GenBank/DDBJ whole genome shotgun (WGS) entry which is preliminary data.</text>
</comment>
<keyword evidence="3" id="KW-1185">Reference proteome</keyword>
<dbReference type="SUPFAM" id="SSF52266">
    <property type="entry name" value="SGNH hydrolase"/>
    <property type="match status" value="1"/>
</dbReference>
<dbReference type="PANTHER" id="PTHR37981">
    <property type="entry name" value="LIPASE 2"/>
    <property type="match status" value="1"/>
</dbReference>
<protein>
    <submittedName>
        <fullName evidence="2">SGNH hydrolase-type esterase domain-containing protein</fullName>
    </submittedName>
</protein>
<organism evidence="2 3">
    <name type="scientific">Seiridium unicorne</name>
    <dbReference type="NCBI Taxonomy" id="138068"/>
    <lineage>
        <taxon>Eukaryota</taxon>
        <taxon>Fungi</taxon>
        <taxon>Dikarya</taxon>
        <taxon>Ascomycota</taxon>
        <taxon>Pezizomycotina</taxon>
        <taxon>Sordariomycetes</taxon>
        <taxon>Xylariomycetidae</taxon>
        <taxon>Amphisphaeriales</taxon>
        <taxon>Sporocadaceae</taxon>
        <taxon>Seiridium</taxon>
    </lineage>
</organism>
<evidence type="ECO:0000259" key="1">
    <source>
        <dbReference type="Pfam" id="PF13472"/>
    </source>
</evidence>
<dbReference type="Pfam" id="PF13472">
    <property type="entry name" value="Lipase_GDSL_2"/>
    <property type="match status" value="1"/>
</dbReference>
<proteinExistence type="predicted"/>
<accession>A0ABR2VCC6</accession>
<dbReference type="InterPro" id="IPR036514">
    <property type="entry name" value="SGNH_hydro_sf"/>
</dbReference>
<dbReference type="EMBL" id="JARVKF010000035">
    <property type="protein sequence ID" value="KAK9424585.1"/>
    <property type="molecule type" value="Genomic_DNA"/>
</dbReference>
<dbReference type="Proteomes" id="UP001408356">
    <property type="component" value="Unassembled WGS sequence"/>
</dbReference>
<dbReference type="Gene3D" id="3.40.50.1110">
    <property type="entry name" value="SGNH hydrolase"/>
    <property type="match status" value="1"/>
</dbReference>
<dbReference type="GO" id="GO:0016787">
    <property type="term" value="F:hydrolase activity"/>
    <property type="evidence" value="ECO:0007669"/>
    <property type="project" value="UniProtKB-KW"/>
</dbReference>
<reference evidence="2 3" key="1">
    <citation type="journal article" date="2024" name="J. Plant Pathol.">
        <title>Sequence and assembly of the genome of Seiridium unicorne, isolate CBS 538.82, causal agent of cypress canker disease.</title>
        <authorList>
            <person name="Scali E."/>
            <person name="Rocca G.D."/>
            <person name="Danti R."/>
            <person name="Garbelotto M."/>
            <person name="Barberini S."/>
            <person name="Baroncelli R."/>
            <person name="Emiliani G."/>
        </authorList>
    </citation>
    <scope>NUCLEOTIDE SEQUENCE [LARGE SCALE GENOMIC DNA]</scope>
    <source>
        <strain evidence="2 3">BM-138-508</strain>
    </source>
</reference>
<dbReference type="InterPro" id="IPR037460">
    <property type="entry name" value="SEST-like"/>
</dbReference>
<sequence>MPLHIANVGSSFAAGPGIPPQIEPRGAGRSGENYAHIVARKLEARLTDLSVSGATLLNLLSEPQTVRRGETFAPQINEIPEDVDVVLVLGGGNDIGYIGGLFIDSFYSYAVFRAISRIYSWFAGGPESTAVLSVEDLAERYGTVLDAIHAKAPNAKVVVVEYLSLLGSDLQPGVDVPFDASLLDGHKAKAAQVREATVKAVHNRDAWCTRLPVAEASIGHGLGSPEPWVNGWGLSNLYLGCGYHPNAEGMKAVADIVLRNLVELGIAGDSAKGV</sequence>
<dbReference type="PANTHER" id="PTHR37981:SF1">
    <property type="entry name" value="SGNH HYDROLASE-TYPE ESTERASE DOMAIN-CONTAINING PROTEIN"/>
    <property type="match status" value="1"/>
</dbReference>
<feature type="domain" description="SGNH hydrolase-type esterase" evidence="1">
    <location>
        <begin position="8"/>
        <end position="252"/>
    </location>
</feature>
<dbReference type="InterPro" id="IPR013830">
    <property type="entry name" value="SGNH_hydro"/>
</dbReference>